<evidence type="ECO:0000256" key="3">
    <source>
        <dbReference type="ARBA" id="ARBA00022692"/>
    </source>
</evidence>
<evidence type="ECO:0000256" key="5">
    <source>
        <dbReference type="ARBA" id="ARBA00023040"/>
    </source>
</evidence>
<keyword evidence="7" id="KW-0675">Receptor</keyword>
<evidence type="ECO:0000313" key="16">
    <source>
        <dbReference type="WBParaSite" id="BXY_0755400.1"/>
    </source>
</evidence>
<organism evidence="14 16">
    <name type="scientific">Bursaphelenchus xylophilus</name>
    <name type="common">Pinewood nematode worm</name>
    <name type="synonym">Aphelenchoides xylophilus</name>
    <dbReference type="NCBI Taxonomy" id="6326"/>
    <lineage>
        <taxon>Eukaryota</taxon>
        <taxon>Metazoa</taxon>
        <taxon>Ecdysozoa</taxon>
        <taxon>Nematoda</taxon>
        <taxon>Chromadorea</taxon>
        <taxon>Rhabditida</taxon>
        <taxon>Tylenchina</taxon>
        <taxon>Tylenchomorpha</taxon>
        <taxon>Aphelenchoidea</taxon>
        <taxon>Aphelenchoididae</taxon>
        <taxon>Bursaphelenchus</taxon>
    </lineage>
</organism>
<keyword evidence="5" id="KW-0297">G-protein coupled receptor</keyword>
<comment type="subcellular location">
    <subcellularLocation>
        <location evidence="1">Cell membrane</location>
        <topology evidence="1">Multi-pass membrane protein</topology>
    </subcellularLocation>
</comment>
<dbReference type="OrthoDB" id="9894375at2759"/>
<keyword evidence="15" id="KW-1185">Reference proteome</keyword>
<evidence type="ECO:0000313" key="12">
    <source>
        <dbReference type="EMBL" id="CAD5226816.1"/>
    </source>
</evidence>
<dbReference type="SMR" id="A0A1I7S3H3"/>
<evidence type="ECO:0000256" key="4">
    <source>
        <dbReference type="ARBA" id="ARBA00022989"/>
    </source>
</evidence>
<evidence type="ECO:0000256" key="9">
    <source>
        <dbReference type="ARBA" id="ARBA00023224"/>
    </source>
</evidence>
<dbReference type="AlphaFoldDB" id="A0A1I7S3H3"/>
<dbReference type="PANTHER" id="PTHR24246">
    <property type="entry name" value="OLFACTORY RECEPTOR AND ADENOSINE RECEPTOR"/>
    <property type="match status" value="1"/>
</dbReference>
<evidence type="ECO:0000256" key="8">
    <source>
        <dbReference type="ARBA" id="ARBA00023180"/>
    </source>
</evidence>
<keyword evidence="4 10" id="KW-1133">Transmembrane helix</keyword>
<keyword evidence="3 10" id="KW-0812">Transmembrane</keyword>
<keyword evidence="6 10" id="KW-0472">Membrane</keyword>
<name>A0A1I7S3H3_BURXY</name>
<keyword evidence="9" id="KW-0807">Transducer</keyword>
<sequence>MSVNSSFRLATVPPVVPVDHPYVIFAREIYVWLVPLMVTVLMISVIGNGLIVISAPWMGRHINPYHRLCISLAASDCWAASLLITGLCVNSYMPVVLRIQKNNECIAAILEIFRISGMLTSNLHILALATNQFVGILYPLRYKMLITTGRLRRLILVLWVVPVIFVTSWFVLIPGDGFRDSKCRQRFYRRLPFRLSVFVFFVVPLFATFALYGFIVRYLLNAKAKSSHEMRRSVRNSYRRKVQSRLKLMWTTLLILSTFTLSWGVCVLYFLLVCVEGCPFIYMQSVSFYAGFLLSSTVNFLVALKLLLNPLIYALRMNHIRASVLACLKAVSFTIFRRSFSNHNINMESTSFDPHSPNLKPCKSAENIAKKKQNFAVRSTSSSRLCELPNRTRTTSSESIHLLSNDEVRRRAYKYGK</sequence>
<reference evidence="13" key="2">
    <citation type="submission" date="2020-08" db="EMBL/GenBank/DDBJ databases">
        <authorList>
            <person name="Kikuchi T."/>
        </authorList>
    </citation>
    <scope>NUCLEOTIDE SEQUENCE</scope>
    <source>
        <strain evidence="12">Ka4C1</strain>
    </source>
</reference>
<feature type="transmembrane region" description="Helical" evidence="10">
    <location>
        <begin position="154"/>
        <end position="173"/>
    </location>
</feature>
<evidence type="ECO:0000313" key="15">
    <source>
        <dbReference type="Proteomes" id="UP000659654"/>
    </source>
</evidence>
<dbReference type="GO" id="GO:0004930">
    <property type="term" value="F:G protein-coupled receptor activity"/>
    <property type="evidence" value="ECO:0007669"/>
    <property type="project" value="UniProtKB-KW"/>
</dbReference>
<dbReference type="Pfam" id="PF00001">
    <property type="entry name" value="7tm_1"/>
    <property type="match status" value="1"/>
</dbReference>
<reference evidence="16" key="1">
    <citation type="submission" date="2016-11" db="UniProtKB">
        <authorList>
            <consortium name="WormBaseParasite"/>
        </authorList>
    </citation>
    <scope>IDENTIFICATION</scope>
</reference>
<evidence type="ECO:0000256" key="7">
    <source>
        <dbReference type="ARBA" id="ARBA00023170"/>
    </source>
</evidence>
<dbReference type="PANTHER" id="PTHR24246:SF27">
    <property type="entry name" value="ADENOSINE RECEPTOR, ISOFORM A"/>
    <property type="match status" value="1"/>
</dbReference>
<keyword evidence="2" id="KW-1003">Cell membrane</keyword>
<feature type="transmembrane region" description="Helical" evidence="10">
    <location>
        <begin position="29"/>
        <end position="57"/>
    </location>
</feature>
<evidence type="ECO:0000256" key="1">
    <source>
        <dbReference type="ARBA" id="ARBA00004651"/>
    </source>
</evidence>
<dbReference type="PRINTS" id="PR00237">
    <property type="entry name" value="GPCRRHODOPSN"/>
</dbReference>
<accession>A0A1I7S3H3</accession>
<keyword evidence="8" id="KW-0325">Glycoprotein</keyword>
<evidence type="ECO:0000313" key="14">
    <source>
        <dbReference type="Proteomes" id="UP000095284"/>
    </source>
</evidence>
<feature type="transmembrane region" description="Helical" evidence="10">
    <location>
        <begin position="286"/>
        <end position="308"/>
    </location>
</feature>
<gene>
    <name evidence="12" type="ORF">BXYJ_LOCUS9361</name>
</gene>
<evidence type="ECO:0000256" key="2">
    <source>
        <dbReference type="ARBA" id="ARBA00022475"/>
    </source>
</evidence>
<dbReference type="Gene3D" id="1.20.1070.10">
    <property type="entry name" value="Rhodopsin 7-helix transmembrane proteins"/>
    <property type="match status" value="1"/>
</dbReference>
<proteinExistence type="predicted"/>
<dbReference type="InterPro" id="IPR017452">
    <property type="entry name" value="GPCR_Rhodpsn_7TM"/>
</dbReference>
<evidence type="ECO:0000256" key="6">
    <source>
        <dbReference type="ARBA" id="ARBA00023136"/>
    </source>
</evidence>
<dbReference type="SUPFAM" id="SSF81321">
    <property type="entry name" value="Family A G protein-coupled receptor-like"/>
    <property type="match status" value="1"/>
</dbReference>
<dbReference type="Proteomes" id="UP000095284">
    <property type="component" value="Unplaced"/>
</dbReference>
<evidence type="ECO:0000256" key="10">
    <source>
        <dbReference type="SAM" id="Phobius"/>
    </source>
</evidence>
<feature type="transmembrane region" description="Helical" evidence="10">
    <location>
        <begin position="248"/>
        <end position="271"/>
    </location>
</feature>
<dbReference type="EMBL" id="CAJFCV020000004">
    <property type="protein sequence ID" value="CAG9116310.1"/>
    <property type="molecule type" value="Genomic_DNA"/>
</dbReference>
<evidence type="ECO:0000259" key="11">
    <source>
        <dbReference type="PROSITE" id="PS50262"/>
    </source>
</evidence>
<dbReference type="Proteomes" id="UP000659654">
    <property type="component" value="Unassembled WGS sequence"/>
</dbReference>
<evidence type="ECO:0000313" key="13">
    <source>
        <dbReference type="EMBL" id="CAG9116310.1"/>
    </source>
</evidence>
<dbReference type="eggNOG" id="KOG3656">
    <property type="taxonomic scope" value="Eukaryota"/>
</dbReference>
<dbReference type="EMBL" id="CAJFDI010000004">
    <property type="protein sequence ID" value="CAD5226816.1"/>
    <property type="molecule type" value="Genomic_DNA"/>
</dbReference>
<feature type="domain" description="G-protein coupled receptors family 1 profile" evidence="11">
    <location>
        <begin position="47"/>
        <end position="313"/>
    </location>
</feature>
<dbReference type="Proteomes" id="UP000582659">
    <property type="component" value="Unassembled WGS sequence"/>
</dbReference>
<feature type="transmembrane region" description="Helical" evidence="10">
    <location>
        <begin position="193"/>
        <end position="220"/>
    </location>
</feature>
<dbReference type="CDD" id="cd00637">
    <property type="entry name" value="7tm_classA_rhodopsin-like"/>
    <property type="match status" value="1"/>
</dbReference>
<dbReference type="WBParaSite" id="BXY_0755400.1">
    <property type="protein sequence ID" value="BXY_0755400.1"/>
    <property type="gene ID" value="BXY_0755400"/>
</dbReference>
<dbReference type="PROSITE" id="PS50262">
    <property type="entry name" value="G_PROTEIN_RECEP_F1_2"/>
    <property type="match status" value="1"/>
</dbReference>
<dbReference type="InterPro" id="IPR000276">
    <property type="entry name" value="GPCR_Rhodpsn"/>
</dbReference>
<protein>
    <submittedName>
        <fullName evidence="12">(pine wood nematode) hypothetical protein</fullName>
    </submittedName>
    <submittedName>
        <fullName evidence="16">G_PROTEIN_RECEP_F1_2 domain-containing protein</fullName>
    </submittedName>
</protein>
<dbReference type="GO" id="GO:0005886">
    <property type="term" value="C:plasma membrane"/>
    <property type="evidence" value="ECO:0007669"/>
    <property type="project" value="UniProtKB-SubCell"/>
</dbReference>